<keyword evidence="1" id="KW-0472">Membrane</keyword>
<feature type="transmembrane region" description="Helical" evidence="1">
    <location>
        <begin position="132"/>
        <end position="158"/>
    </location>
</feature>
<evidence type="ECO:0000313" key="3">
    <source>
        <dbReference type="Proteomes" id="UP001595075"/>
    </source>
</evidence>
<gene>
    <name evidence="2" type="ORF">VTL71DRAFT_4432</name>
</gene>
<keyword evidence="1" id="KW-1133">Transmembrane helix</keyword>
<protein>
    <submittedName>
        <fullName evidence="2">Uncharacterized protein</fullName>
    </submittedName>
</protein>
<keyword evidence="1" id="KW-0812">Transmembrane</keyword>
<feature type="transmembrane region" description="Helical" evidence="1">
    <location>
        <begin position="12"/>
        <end position="34"/>
    </location>
</feature>
<feature type="transmembrane region" description="Helical" evidence="1">
    <location>
        <begin position="179"/>
        <end position="203"/>
    </location>
</feature>
<dbReference type="Proteomes" id="UP001595075">
    <property type="component" value="Unassembled WGS sequence"/>
</dbReference>
<proteinExistence type="predicted"/>
<dbReference type="InterPro" id="IPR040410">
    <property type="entry name" value="UPF0658_Golgi"/>
</dbReference>
<feature type="transmembrane region" description="Helical" evidence="1">
    <location>
        <begin position="215"/>
        <end position="235"/>
    </location>
</feature>
<reference evidence="2 3" key="1">
    <citation type="journal article" date="2024" name="Commun. Biol.">
        <title>Comparative genomic analysis of thermophilic fungi reveals convergent evolutionary adaptations and gene losses.</title>
        <authorList>
            <person name="Steindorff A.S."/>
            <person name="Aguilar-Pontes M.V."/>
            <person name="Robinson A.J."/>
            <person name="Andreopoulos B."/>
            <person name="LaButti K."/>
            <person name="Kuo A."/>
            <person name="Mondo S."/>
            <person name="Riley R."/>
            <person name="Otillar R."/>
            <person name="Haridas S."/>
            <person name="Lipzen A."/>
            <person name="Grimwood J."/>
            <person name="Schmutz J."/>
            <person name="Clum A."/>
            <person name="Reid I.D."/>
            <person name="Moisan M.C."/>
            <person name="Butler G."/>
            <person name="Nguyen T.T.M."/>
            <person name="Dewar K."/>
            <person name="Conant G."/>
            <person name="Drula E."/>
            <person name="Henrissat B."/>
            <person name="Hansel C."/>
            <person name="Singer S."/>
            <person name="Hutchinson M.I."/>
            <person name="de Vries R.P."/>
            <person name="Natvig D.O."/>
            <person name="Powell A.J."/>
            <person name="Tsang A."/>
            <person name="Grigoriev I.V."/>
        </authorList>
    </citation>
    <scope>NUCLEOTIDE SEQUENCE [LARGE SCALE GENOMIC DNA]</scope>
    <source>
        <strain evidence="2 3">CBS 494.80</strain>
    </source>
</reference>
<feature type="transmembrane region" description="Helical" evidence="1">
    <location>
        <begin position="54"/>
        <end position="71"/>
    </location>
</feature>
<evidence type="ECO:0000256" key="1">
    <source>
        <dbReference type="SAM" id="Phobius"/>
    </source>
</evidence>
<feature type="transmembrane region" description="Helical" evidence="1">
    <location>
        <begin position="78"/>
        <end position="98"/>
    </location>
</feature>
<dbReference type="PANTHER" id="PTHR34391">
    <property type="entry name" value="UPF0658 GOLGI APPARATUS MEMBRANE PROTEIN C1952.10C-RELATED"/>
    <property type="match status" value="1"/>
</dbReference>
<feature type="transmembrane region" description="Helical" evidence="1">
    <location>
        <begin position="242"/>
        <end position="260"/>
    </location>
</feature>
<evidence type="ECO:0000313" key="2">
    <source>
        <dbReference type="EMBL" id="KAL2063938.1"/>
    </source>
</evidence>
<organism evidence="2 3">
    <name type="scientific">Oculimacula yallundae</name>
    <dbReference type="NCBI Taxonomy" id="86028"/>
    <lineage>
        <taxon>Eukaryota</taxon>
        <taxon>Fungi</taxon>
        <taxon>Dikarya</taxon>
        <taxon>Ascomycota</taxon>
        <taxon>Pezizomycotina</taxon>
        <taxon>Leotiomycetes</taxon>
        <taxon>Helotiales</taxon>
        <taxon>Ploettnerulaceae</taxon>
        <taxon>Oculimacula</taxon>
    </lineage>
</organism>
<dbReference type="EMBL" id="JAZHXI010000014">
    <property type="protein sequence ID" value="KAL2063938.1"/>
    <property type="molecule type" value="Genomic_DNA"/>
</dbReference>
<accession>A0ABR4C4D4</accession>
<sequence length="336" mass="37818">MFFFPRTTWTRLFLAVAIVQSLSALSLEACVFVIVEDDLDPRAFQVASGHTVPMYFSLFIFAFIYELFIVYDALRLNSMIQVVGLCIYNTLILIYAAVQPLHVKKALNTLSTSFSSGLYSLLPPELNTWQRISPVLVTVLVVQAVATTTLIFVAYKLHFEFAWVVYKVLHADLSMKRRLLTFQIYVALVKFDFFFFLGFLVQIVTLFIDRTDPEYGLSIAGIFVALAVMCLAIYCAKIESKLGTLAIIAAYIGAAVYLGYKLSVLHTEDNLLLIIFAAITLVMVLCTIVVAILCMANFDKGLKDFEIPHPNAPQMDTDLESAQDYSFRPPIRMELD</sequence>
<dbReference type="PANTHER" id="PTHR34391:SF1">
    <property type="entry name" value="UPF0658 GOLGI APPARATUS MEMBRANE PROTEIN C1952.10C-RELATED"/>
    <property type="match status" value="1"/>
</dbReference>
<comment type="caution">
    <text evidence="2">The sequence shown here is derived from an EMBL/GenBank/DDBJ whole genome shotgun (WGS) entry which is preliminary data.</text>
</comment>
<keyword evidence="3" id="KW-1185">Reference proteome</keyword>
<feature type="transmembrane region" description="Helical" evidence="1">
    <location>
        <begin position="272"/>
        <end position="296"/>
    </location>
</feature>
<name>A0ABR4C4D4_9HELO</name>